<evidence type="ECO:0000313" key="5">
    <source>
        <dbReference type="EMBL" id="SMD73829.1"/>
    </source>
</evidence>
<evidence type="ECO:0000313" key="6">
    <source>
        <dbReference type="Proteomes" id="UP000194439"/>
    </source>
</evidence>
<dbReference type="InterPro" id="IPR007737">
    <property type="entry name" value="Mga_HTH"/>
</dbReference>
<dbReference type="EMBL" id="FWZD01000028">
    <property type="protein sequence ID" value="SMD73829.1"/>
    <property type="molecule type" value="Genomic_DNA"/>
</dbReference>
<name>A0A1Y5YZZ0_9BACI</name>
<dbReference type="InterPro" id="IPR036388">
    <property type="entry name" value="WH-like_DNA-bd_sf"/>
</dbReference>
<dbReference type="AlphaFoldDB" id="A0A1Y5YZZ0"/>
<reference evidence="6" key="1">
    <citation type="submission" date="2017-04" db="EMBL/GenBank/DDBJ databases">
        <authorList>
            <person name="Criscuolo A."/>
        </authorList>
    </citation>
    <scope>NUCLEOTIDE SEQUENCE [LARGE SCALE GENOMIC DNA]</scope>
</reference>
<dbReference type="PANTHER" id="PTHR30185:SF18">
    <property type="entry name" value="TRANSCRIPTIONAL REGULATOR MTLR"/>
    <property type="match status" value="1"/>
</dbReference>
<protein>
    <submittedName>
        <fullName evidence="5">Capsule synthesis positive regulator AcpA</fullName>
    </submittedName>
</protein>
<keyword evidence="2" id="KW-0804">Transcription</keyword>
<evidence type="ECO:0000256" key="2">
    <source>
        <dbReference type="ARBA" id="ARBA00023163"/>
    </source>
</evidence>
<dbReference type="InterPro" id="IPR050661">
    <property type="entry name" value="BglG_antiterminators"/>
</dbReference>
<accession>A0A1Y5YZZ0</accession>
<dbReference type="InterPro" id="IPR013196">
    <property type="entry name" value="HTH_11"/>
</dbReference>
<dbReference type="PANTHER" id="PTHR30185">
    <property type="entry name" value="CRYPTIC BETA-GLUCOSIDE BGL OPERON ANTITERMINATOR"/>
    <property type="match status" value="1"/>
</dbReference>
<evidence type="ECO:0000259" key="4">
    <source>
        <dbReference type="Pfam" id="PF08279"/>
    </source>
</evidence>
<dbReference type="Pfam" id="PF08279">
    <property type="entry name" value="HTH_11"/>
    <property type="match status" value="1"/>
</dbReference>
<dbReference type="InterPro" id="IPR036390">
    <property type="entry name" value="WH_DNA-bd_sf"/>
</dbReference>
<dbReference type="Proteomes" id="UP000194439">
    <property type="component" value="Unassembled WGS sequence"/>
</dbReference>
<gene>
    <name evidence="5" type="primary">acpA_1</name>
    <name evidence="5" type="ORF">BACERE00185_00740</name>
</gene>
<feature type="domain" description="Mga helix-turn-helix" evidence="3">
    <location>
        <begin position="85"/>
        <end position="151"/>
    </location>
</feature>
<dbReference type="SUPFAM" id="SSF46785">
    <property type="entry name" value="Winged helix' DNA-binding domain"/>
    <property type="match status" value="1"/>
</dbReference>
<evidence type="ECO:0000259" key="3">
    <source>
        <dbReference type="Pfam" id="PF05043"/>
    </source>
</evidence>
<organism evidence="5 6">
    <name type="scientific">Bacillus mobilis</name>
    <dbReference type="NCBI Taxonomy" id="2026190"/>
    <lineage>
        <taxon>Bacteria</taxon>
        <taxon>Bacillati</taxon>
        <taxon>Bacillota</taxon>
        <taxon>Bacilli</taxon>
        <taxon>Bacillales</taxon>
        <taxon>Bacillaceae</taxon>
        <taxon>Bacillus</taxon>
        <taxon>Bacillus cereus group</taxon>
    </lineage>
</organism>
<dbReference type="Gene3D" id="1.10.10.10">
    <property type="entry name" value="Winged helix-like DNA-binding domain superfamily/Winged helix DNA-binding domain"/>
    <property type="match status" value="1"/>
</dbReference>
<sequence>MTMKQQQIQQLLSFLLTQHDWTTVQKISEELQCSKRSVSNYLTLLKNTYGENIILSSRGKGIKINHLNLKEGKQSIQNKQDLYFFQILQLILNYPNGLTVAKIASTLNVSESYCQSLLQTLRLQFSECDVTLTKQPIRLEGDELRIRKLICHYAYLTTQYSNGLQLLFHEQDISITKYTIQLIERNTGTLSDIGYKRIHCLLLTCIIRYRHKQFIASLEHDFSFLLKNPYAESISSLIEQIENLTGNKLLFPEIIYLHCCVISALHFEHQFPLNTTKFDKFIPIILEELSQHFVFTCSQEKIVLDLKWLVFRFYTFRRLNIHIYHPQLQDLKPKIFYYYTITRKIVNRLIYGKDAQISEHILNYLATYLFSISEPKKKSLPKKMLLLCTTGGGLDLYAKKKLTALSPYYSVTSINTLREVSSLLTEQKQNFDCIISIGVCPSNIDCDIPIISFPIDIDEQDFSIIPKALENA</sequence>
<dbReference type="Pfam" id="PF05043">
    <property type="entry name" value="Mga"/>
    <property type="match status" value="1"/>
</dbReference>
<proteinExistence type="predicted"/>
<feature type="domain" description="Helix-turn-helix type 11" evidence="4">
    <location>
        <begin position="9"/>
        <end position="62"/>
    </location>
</feature>
<evidence type="ECO:0000256" key="1">
    <source>
        <dbReference type="ARBA" id="ARBA00023015"/>
    </source>
</evidence>
<keyword evidence="1" id="KW-0805">Transcription regulation</keyword>